<name>A0A7K0ERM1_9BACT</name>
<dbReference type="Proteomes" id="UP000441754">
    <property type="component" value="Unassembled WGS sequence"/>
</dbReference>
<reference evidence="2 3" key="1">
    <citation type="journal article" date="2018" name="Antonie Van Leeuwenhoek">
        <title>Larkinella terrae sp. nov., isolated from soil on Jeju Island, South Korea.</title>
        <authorList>
            <person name="Ten L.N."/>
            <person name="Jeon J."/>
            <person name="Park S.J."/>
            <person name="Park S."/>
            <person name="Lee S.Y."/>
            <person name="Kim M.K."/>
            <person name="Jung H.Y."/>
        </authorList>
    </citation>
    <scope>NUCLEOTIDE SEQUENCE [LARGE SCALE GENOMIC DNA]</scope>
    <source>
        <strain evidence="2 3">KCTC 52001</strain>
    </source>
</reference>
<keyword evidence="3" id="KW-1185">Reference proteome</keyword>
<dbReference type="Gene3D" id="3.30.2310.20">
    <property type="entry name" value="RelE-like"/>
    <property type="match status" value="1"/>
</dbReference>
<dbReference type="InterPro" id="IPR007712">
    <property type="entry name" value="RelE/ParE_toxin"/>
</dbReference>
<sequence length="109" mass="12649">MIVEGREVVLTSLFITQLAAIQEYFNEINPKQGRKLSTNLFNFITDVIPLHPYMFAEYSGKPTPEHSYRRAVYKKNHLIIYKVSDLKITFLTIFHTSRNPSSIDLGEEL</sequence>
<evidence type="ECO:0000313" key="2">
    <source>
        <dbReference type="EMBL" id="MRS64186.1"/>
    </source>
</evidence>
<dbReference type="RefSeq" id="WP_154177550.1">
    <property type="nucleotide sequence ID" value="NZ_WJXZ01000014.1"/>
</dbReference>
<dbReference type="OrthoDB" id="885380at2"/>
<protein>
    <recommendedName>
        <fullName evidence="4">Type II toxin-antitoxin system RelE/ParE family toxin</fullName>
    </recommendedName>
</protein>
<comment type="caution">
    <text evidence="2">The sequence shown here is derived from an EMBL/GenBank/DDBJ whole genome shotgun (WGS) entry which is preliminary data.</text>
</comment>
<dbReference type="InterPro" id="IPR035093">
    <property type="entry name" value="RelE/ParE_toxin_dom_sf"/>
</dbReference>
<keyword evidence="1" id="KW-1277">Toxin-antitoxin system</keyword>
<proteinExistence type="predicted"/>
<evidence type="ECO:0008006" key="4">
    <source>
        <dbReference type="Google" id="ProtNLM"/>
    </source>
</evidence>
<dbReference type="EMBL" id="WJXZ01000014">
    <property type="protein sequence ID" value="MRS64186.1"/>
    <property type="molecule type" value="Genomic_DNA"/>
</dbReference>
<dbReference type="AlphaFoldDB" id="A0A7K0ERM1"/>
<dbReference type="Pfam" id="PF05016">
    <property type="entry name" value="ParE_toxin"/>
    <property type="match status" value="1"/>
</dbReference>
<organism evidence="2 3">
    <name type="scientific">Larkinella terrae</name>
    <dbReference type="NCBI Taxonomy" id="2025311"/>
    <lineage>
        <taxon>Bacteria</taxon>
        <taxon>Pseudomonadati</taxon>
        <taxon>Bacteroidota</taxon>
        <taxon>Cytophagia</taxon>
        <taxon>Cytophagales</taxon>
        <taxon>Spirosomataceae</taxon>
        <taxon>Larkinella</taxon>
    </lineage>
</organism>
<accession>A0A7K0ERM1</accession>
<evidence type="ECO:0000313" key="3">
    <source>
        <dbReference type="Proteomes" id="UP000441754"/>
    </source>
</evidence>
<gene>
    <name evidence="2" type="ORF">GJJ30_23005</name>
</gene>
<evidence type="ECO:0000256" key="1">
    <source>
        <dbReference type="ARBA" id="ARBA00022649"/>
    </source>
</evidence>